<reference evidence="1" key="1">
    <citation type="journal article" date="2022" name="Front. Microbiol.">
        <title>New perspectives on an old grouping: The genomic and phenotypic variability of Oxalobacter formigenes and the implications for calcium oxalate stone prevention.</title>
        <authorList>
            <person name="Chmiel J.A."/>
            <person name="Carr C."/>
            <person name="Stuivenberg G.A."/>
            <person name="Venema R."/>
            <person name="Chanyi R.M."/>
            <person name="Al K.F."/>
            <person name="Giguere D."/>
            <person name="Say H."/>
            <person name="Akouris P.P."/>
            <person name="Dominguez Romero S.A."/>
            <person name="Kwong A."/>
            <person name="Tai V."/>
            <person name="Koval S.F."/>
            <person name="Razvi H."/>
            <person name="Bjazevic J."/>
            <person name="Burton J.P."/>
        </authorList>
    </citation>
    <scope>NUCLEOTIDE SEQUENCE</scope>
    <source>
        <strain evidence="1">OxK</strain>
    </source>
</reference>
<dbReference type="InterPro" id="IPR010654">
    <property type="entry name" value="Phage_lambda_tail_I"/>
</dbReference>
<dbReference type="Pfam" id="PF06805">
    <property type="entry name" value="Lambda_tail_I"/>
    <property type="match status" value="1"/>
</dbReference>
<dbReference type="AlphaFoldDB" id="A0A9E9NQB8"/>
<proteinExistence type="predicted"/>
<name>A0A9E9NQB8_9BURK</name>
<gene>
    <name evidence="1" type="ORF">NB646_06125</name>
</gene>
<organism evidence="1">
    <name type="scientific">Oxalobacter aliiformigenes</name>
    <dbReference type="NCBI Taxonomy" id="2946593"/>
    <lineage>
        <taxon>Bacteria</taxon>
        <taxon>Pseudomonadati</taxon>
        <taxon>Pseudomonadota</taxon>
        <taxon>Betaproteobacteria</taxon>
        <taxon>Burkholderiales</taxon>
        <taxon>Oxalobacteraceae</taxon>
        <taxon>Oxalobacter</taxon>
    </lineage>
</organism>
<evidence type="ECO:0000313" key="1">
    <source>
        <dbReference type="EMBL" id="WAV90449.1"/>
    </source>
</evidence>
<accession>A0A9E9NQB8</accession>
<protein>
    <submittedName>
        <fullName evidence="1">Tail assembly protein</fullName>
    </submittedName>
</protein>
<dbReference type="EMBL" id="CP098251">
    <property type="protein sequence ID" value="WAV90449.1"/>
    <property type="molecule type" value="Genomic_DNA"/>
</dbReference>
<sequence>MMTPLKTVRLYGKLGTRFGRIHRLAVASAAEAVRALCAIRPGFERELMSSRDRGIHYAVFLGKRNIAEEEMLHPAGRDDIRIAPVLQGSGRGGLFQTILGAAMMVFAMWAAGGFTSLAGLSSTLASEGWVGVTAMMGMSMMIGGVMQLLSPQIKELSAKDSAGNGASYHFNGVVNTTAQGNPVPLGYGRMIVGSAVVSAGIYAMDRK</sequence>
<dbReference type="Proteomes" id="UP001164819">
    <property type="component" value="Chromosome"/>
</dbReference>